<evidence type="ECO:0000313" key="2">
    <source>
        <dbReference type="Proteomes" id="UP000004995"/>
    </source>
</evidence>
<dbReference type="AlphaFoldDB" id="K3Y492"/>
<sequence>MVSSMTTLSHTHTSRNACACDLLKKRSAADSAPL</sequence>
<name>K3Y492_SETIT</name>
<dbReference type="Proteomes" id="UP000004995">
    <property type="component" value="Unassembled WGS sequence"/>
</dbReference>
<organism evidence="1 2">
    <name type="scientific">Setaria italica</name>
    <name type="common">Foxtail millet</name>
    <name type="synonym">Panicum italicum</name>
    <dbReference type="NCBI Taxonomy" id="4555"/>
    <lineage>
        <taxon>Eukaryota</taxon>
        <taxon>Viridiplantae</taxon>
        <taxon>Streptophyta</taxon>
        <taxon>Embryophyta</taxon>
        <taxon>Tracheophyta</taxon>
        <taxon>Spermatophyta</taxon>
        <taxon>Magnoliopsida</taxon>
        <taxon>Liliopsida</taxon>
        <taxon>Poales</taxon>
        <taxon>Poaceae</taxon>
        <taxon>PACMAD clade</taxon>
        <taxon>Panicoideae</taxon>
        <taxon>Panicodae</taxon>
        <taxon>Paniceae</taxon>
        <taxon>Cenchrinae</taxon>
        <taxon>Setaria</taxon>
    </lineage>
</organism>
<reference evidence="1" key="2">
    <citation type="submission" date="2018-08" db="UniProtKB">
        <authorList>
            <consortium name="EnsemblPlants"/>
        </authorList>
    </citation>
    <scope>IDENTIFICATION</scope>
    <source>
        <strain evidence="1">Yugu1</strain>
    </source>
</reference>
<dbReference type="InParanoid" id="K3Y492"/>
<evidence type="ECO:0000313" key="1">
    <source>
        <dbReference type="EnsemblPlants" id="KQL09043"/>
    </source>
</evidence>
<protein>
    <submittedName>
        <fullName evidence="1">Uncharacterized protein</fullName>
    </submittedName>
</protein>
<keyword evidence="2" id="KW-1185">Reference proteome</keyword>
<reference evidence="2" key="1">
    <citation type="journal article" date="2012" name="Nat. Biotechnol.">
        <title>Reference genome sequence of the model plant Setaria.</title>
        <authorList>
            <person name="Bennetzen J.L."/>
            <person name="Schmutz J."/>
            <person name="Wang H."/>
            <person name="Percifield R."/>
            <person name="Hawkins J."/>
            <person name="Pontaroli A.C."/>
            <person name="Estep M."/>
            <person name="Feng L."/>
            <person name="Vaughn J.N."/>
            <person name="Grimwood J."/>
            <person name="Jenkins J."/>
            <person name="Barry K."/>
            <person name="Lindquist E."/>
            <person name="Hellsten U."/>
            <person name="Deshpande S."/>
            <person name="Wang X."/>
            <person name="Wu X."/>
            <person name="Mitros T."/>
            <person name="Triplett J."/>
            <person name="Yang X."/>
            <person name="Ye C.Y."/>
            <person name="Mauro-Herrera M."/>
            <person name="Wang L."/>
            <person name="Li P."/>
            <person name="Sharma M."/>
            <person name="Sharma R."/>
            <person name="Ronald P.C."/>
            <person name="Panaud O."/>
            <person name="Kellogg E.A."/>
            <person name="Brutnell T.P."/>
            <person name="Doust A.N."/>
            <person name="Tuskan G.A."/>
            <person name="Rokhsar D."/>
            <person name="Devos K.M."/>
        </authorList>
    </citation>
    <scope>NUCLEOTIDE SEQUENCE [LARGE SCALE GENOMIC DNA]</scope>
    <source>
        <strain evidence="2">cv. Yugu1</strain>
    </source>
</reference>
<dbReference type="EnsemblPlants" id="KQL09043">
    <property type="protein sequence ID" value="KQL09043"/>
    <property type="gene ID" value="SETIT_009030mg"/>
</dbReference>
<dbReference type="EMBL" id="AGNK02002176">
    <property type="status" value="NOT_ANNOTATED_CDS"/>
    <property type="molecule type" value="Genomic_DNA"/>
</dbReference>
<accession>K3Y492</accession>
<proteinExistence type="predicted"/>
<dbReference type="Gramene" id="KQL09043">
    <property type="protein sequence ID" value="KQL09043"/>
    <property type="gene ID" value="SETIT_009030mg"/>
</dbReference>
<dbReference type="HOGENOM" id="CLU_3377934_0_0_1"/>